<name>A0A2K8P0A2_9MOLU</name>
<dbReference type="Proteomes" id="UP000232230">
    <property type="component" value="Chromosome"/>
</dbReference>
<dbReference type="EMBL" id="CP024965">
    <property type="protein sequence ID" value="ATZ18431.1"/>
    <property type="molecule type" value="Genomic_DNA"/>
</dbReference>
<accession>A0A2K8P0A2</accession>
<dbReference type="KEGG" id="esx:ESOMN_v1c00450"/>
<keyword evidence="2" id="KW-1185">Reference proteome</keyword>
<organism evidence="1 2">
    <name type="scientific">Williamsoniiplasma somnilux</name>
    <dbReference type="NCBI Taxonomy" id="215578"/>
    <lineage>
        <taxon>Bacteria</taxon>
        <taxon>Bacillati</taxon>
        <taxon>Mycoplasmatota</taxon>
        <taxon>Mollicutes</taxon>
        <taxon>Entomoplasmatales</taxon>
        <taxon>Williamsoniiplasma</taxon>
    </lineage>
</organism>
<reference evidence="1 2" key="1">
    <citation type="submission" date="2017-11" db="EMBL/GenBank/DDBJ databases">
        <title>Genome sequence of Entomoplasma somnilux PYAN-1 (ATCC 49194).</title>
        <authorList>
            <person name="Lo W.-S."/>
            <person name="Gasparich G.E."/>
            <person name="Kuo C.-H."/>
        </authorList>
    </citation>
    <scope>NUCLEOTIDE SEQUENCE [LARGE SCALE GENOMIC DNA]</scope>
    <source>
        <strain evidence="1 2">PYAN-1</strain>
    </source>
</reference>
<sequence length="68" mass="7858">MICIKEDCEKSASATIDQDVLDVRAGENRWLTAEPTFIKIVKSYCKHHFNEEMNVLENYQAAEPKNIK</sequence>
<dbReference type="AlphaFoldDB" id="A0A2K8P0A2"/>
<dbReference type="RefSeq" id="WP_024863667.1">
    <property type="nucleotide sequence ID" value="NZ_CP024965.1"/>
</dbReference>
<evidence type="ECO:0000313" key="1">
    <source>
        <dbReference type="EMBL" id="ATZ18431.1"/>
    </source>
</evidence>
<proteinExistence type="predicted"/>
<evidence type="ECO:0000313" key="2">
    <source>
        <dbReference type="Proteomes" id="UP000232230"/>
    </source>
</evidence>
<gene>
    <name evidence="1" type="ORF">ESOMN_v1c00450</name>
</gene>
<protein>
    <submittedName>
        <fullName evidence="1">Uncharacterized protein</fullName>
    </submittedName>
</protein>